<evidence type="ECO:0000256" key="15">
    <source>
        <dbReference type="HAMAP-Rule" id="MF_00605"/>
    </source>
</evidence>
<dbReference type="Gene3D" id="3.40.1280.10">
    <property type="match status" value="1"/>
</dbReference>
<dbReference type="EMBL" id="VTPS01000001">
    <property type="protein sequence ID" value="TZE83373.1"/>
    <property type="molecule type" value="Genomic_DNA"/>
</dbReference>
<evidence type="ECO:0000256" key="13">
    <source>
        <dbReference type="ARBA" id="ARBA00033392"/>
    </source>
</evidence>
<keyword evidence="10 15" id="KW-0949">S-adenosyl-L-methionine</keyword>
<dbReference type="GO" id="GO:0052906">
    <property type="term" value="F:tRNA (guanine(37)-N1)-methyltransferase activity"/>
    <property type="evidence" value="ECO:0007669"/>
    <property type="project" value="UniProtKB-UniRule"/>
</dbReference>
<evidence type="ECO:0000256" key="8">
    <source>
        <dbReference type="ARBA" id="ARBA00022603"/>
    </source>
</evidence>
<evidence type="ECO:0000256" key="10">
    <source>
        <dbReference type="ARBA" id="ARBA00022691"/>
    </source>
</evidence>
<dbReference type="InterPro" id="IPR016009">
    <property type="entry name" value="tRNA_MeTrfase_TRMD/TRM10"/>
</dbReference>
<keyword evidence="7 15" id="KW-0963">Cytoplasm</keyword>
<evidence type="ECO:0000256" key="4">
    <source>
        <dbReference type="ARBA" id="ARBA00011738"/>
    </source>
</evidence>
<evidence type="ECO:0000256" key="6">
    <source>
        <dbReference type="ARBA" id="ARBA00014679"/>
    </source>
</evidence>
<evidence type="ECO:0000313" key="19">
    <source>
        <dbReference type="EMBL" id="TZE83373.1"/>
    </source>
</evidence>
<comment type="function">
    <text evidence="1 15 17">Specifically methylates guanosine-37 in various tRNAs.</text>
</comment>
<dbReference type="CDD" id="cd18080">
    <property type="entry name" value="TrmD-like"/>
    <property type="match status" value="1"/>
</dbReference>
<dbReference type="HAMAP" id="MF_00605">
    <property type="entry name" value="TrmD"/>
    <property type="match status" value="1"/>
</dbReference>
<dbReference type="FunFam" id="1.10.1270.20:FF:000001">
    <property type="entry name" value="tRNA (guanine-N(1)-)-methyltransferase"/>
    <property type="match status" value="1"/>
</dbReference>
<feature type="binding site" evidence="15 16">
    <location>
        <begin position="131"/>
        <end position="136"/>
    </location>
    <ligand>
        <name>S-adenosyl-L-methionine</name>
        <dbReference type="ChEBI" id="CHEBI:59789"/>
    </ligand>
</feature>
<sequence>MKFDILTLFPEMFSSVFSYGIIKRAIDNNLIDINLHNIRDFSEDKFGRVDDYPYGGGPGMVLRPEPLYRAIKSLNLDNEVPIIYLSPSGIPFNQQKAKELATKKHIVIVSGHYEGIDERIITTCITEEISIGDYILNGGEIAAMVVIDAVARLLPGVLGNLASTEEESFNNYLLEYPQYTRPAVFNGISVPEVLLSGNHALIKEWRRKKSLEKTFYNRPDLLEKAVLDDSDKAFIESLRRLERRDKDEHHK</sequence>
<evidence type="ECO:0000256" key="16">
    <source>
        <dbReference type="PIRSR" id="PIRSR000386-1"/>
    </source>
</evidence>
<dbReference type="PANTHER" id="PTHR46417">
    <property type="entry name" value="TRNA (GUANINE-N(1)-)-METHYLTRANSFERASE"/>
    <property type="match status" value="1"/>
</dbReference>
<evidence type="ECO:0000256" key="5">
    <source>
        <dbReference type="ARBA" id="ARBA00012807"/>
    </source>
</evidence>
<dbReference type="Gene3D" id="1.10.1270.20">
    <property type="entry name" value="tRNA(m1g37)methyltransferase, domain 2"/>
    <property type="match status" value="1"/>
</dbReference>
<comment type="subunit">
    <text evidence="4 15 17">Homodimer.</text>
</comment>
<comment type="catalytic activity">
    <reaction evidence="14 15 17">
        <text>guanosine(37) in tRNA + S-adenosyl-L-methionine = N(1)-methylguanosine(37) in tRNA + S-adenosyl-L-homocysteine + H(+)</text>
        <dbReference type="Rhea" id="RHEA:36899"/>
        <dbReference type="Rhea" id="RHEA-COMP:10145"/>
        <dbReference type="Rhea" id="RHEA-COMP:10147"/>
        <dbReference type="ChEBI" id="CHEBI:15378"/>
        <dbReference type="ChEBI" id="CHEBI:57856"/>
        <dbReference type="ChEBI" id="CHEBI:59789"/>
        <dbReference type="ChEBI" id="CHEBI:73542"/>
        <dbReference type="ChEBI" id="CHEBI:74269"/>
        <dbReference type="EC" id="2.1.1.228"/>
    </reaction>
</comment>
<dbReference type="RefSeq" id="WP_149543991.1">
    <property type="nucleotide sequence ID" value="NZ_VTPS01000001.1"/>
</dbReference>
<feature type="binding site" evidence="15 16">
    <location>
        <position position="111"/>
    </location>
    <ligand>
        <name>S-adenosyl-L-methionine</name>
        <dbReference type="ChEBI" id="CHEBI:59789"/>
    </ligand>
</feature>
<dbReference type="InterPro" id="IPR002649">
    <property type="entry name" value="tRNA_m1G_MeTrfase_TrmD"/>
</dbReference>
<keyword evidence="8 15" id="KW-0489">Methyltransferase</keyword>
<evidence type="ECO:0000259" key="18">
    <source>
        <dbReference type="Pfam" id="PF01746"/>
    </source>
</evidence>
<dbReference type="GO" id="GO:0005829">
    <property type="term" value="C:cytosol"/>
    <property type="evidence" value="ECO:0007669"/>
    <property type="project" value="TreeGrafter"/>
</dbReference>
<dbReference type="GO" id="GO:0002939">
    <property type="term" value="P:tRNA N1-guanine methylation"/>
    <property type="evidence" value="ECO:0007669"/>
    <property type="project" value="TreeGrafter"/>
</dbReference>
<evidence type="ECO:0000256" key="12">
    <source>
        <dbReference type="ARBA" id="ARBA00029736"/>
    </source>
</evidence>
<protein>
    <recommendedName>
        <fullName evidence="6 15">tRNA (guanine-N(1)-)-methyltransferase</fullName>
        <ecNumber evidence="5 15">2.1.1.228</ecNumber>
    </recommendedName>
    <alternativeName>
        <fullName evidence="12 15">M1G-methyltransferase</fullName>
    </alternativeName>
    <alternativeName>
        <fullName evidence="13 15">tRNA [GM37] methyltransferase</fullName>
    </alternativeName>
</protein>
<dbReference type="PANTHER" id="PTHR46417:SF1">
    <property type="entry name" value="TRNA (GUANINE-N(1)-)-METHYLTRANSFERASE"/>
    <property type="match status" value="1"/>
</dbReference>
<dbReference type="InterPro" id="IPR023148">
    <property type="entry name" value="tRNA_m1G_MeTrfase_C_sf"/>
</dbReference>
<proteinExistence type="inferred from homology"/>
<dbReference type="AlphaFoldDB" id="A0A5D8QIP2"/>
<evidence type="ECO:0000256" key="17">
    <source>
        <dbReference type="RuleBase" id="RU003464"/>
    </source>
</evidence>
<keyword evidence="9 15" id="KW-0808">Transferase</keyword>
<gene>
    <name evidence="15 19" type="primary">trmD</name>
    <name evidence="19" type="ORF">FWJ32_00360</name>
</gene>
<dbReference type="Proteomes" id="UP000322976">
    <property type="component" value="Unassembled WGS sequence"/>
</dbReference>
<dbReference type="SUPFAM" id="SSF75217">
    <property type="entry name" value="alpha/beta knot"/>
    <property type="match status" value="1"/>
</dbReference>
<comment type="subcellular location">
    <subcellularLocation>
        <location evidence="2 15 17">Cytoplasm</location>
    </subcellularLocation>
</comment>
<evidence type="ECO:0000256" key="7">
    <source>
        <dbReference type="ARBA" id="ARBA00022490"/>
    </source>
</evidence>
<dbReference type="FunFam" id="3.40.1280.10:FF:000001">
    <property type="entry name" value="tRNA (guanine-N(1)-)-methyltransferase"/>
    <property type="match status" value="1"/>
</dbReference>
<name>A0A5D8QIP2_9THEO</name>
<evidence type="ECO:0000256" key="11">
    <source>
        <dbReference type="ARBA" id="ARBA00022694"/>
    </source>
</evidence>
<evidence type="ECO:0000256" key="2">
    <source>
        <dbReference type="ARBA" id="ARBA00004496"/>
    </source>
</evidence>
<comment type="similarity">
    <text evidence="3 15 17">Belongs to the RNA methyltransferase TrmD family.</text>
</comment>
<evidence type="ECO:0000313" key="20">
    <source>
        <dbReference type="Proteomes" id="UP000322976"/>
    </source>
</evidence>
<organism evidence="19 20">
    <name type="scientific">Calorimonas adulescens</name>
    <dbReference type="NCBI Taxonomy" id="2606906"/>
    <lineage>
        <taxon>Bacteria</taxon>
        <taxon>Bacillati</taxon>
        <taxon>Bacillota</taxon>
        <taxon>Clostridia</taxon>
        <taxon>Thermoanaerobacterales</taxon>
        <taxon>Thermoanaerobacteraceae</taxon>
        <taxon>Calorimonas</taxon>
    </lineage>
</organism>
<evidence type="ECO:0000256" key="1">
    <source>
        <dbReference type="ARBA" id="ARBA00002634"/>
    </source>
</evidence>
<dbReference type="Pfam" id="PF01746">
    <property type="entry name" value="tRNA_m1G_MT"/>
    <property type="match status" value="1"/>
</dbReference>
<comment type="caution">
    <text evidence="19">The sequence shown here is derived from an EMBL/GenBank/DDBJ whole genome shotgun (WGS) entry which is preliminary data.</text>
</comment>
<reference evidence="19 20" key="1">
    <citation type="submission" date="2019-08" db="EMBL/GenBank/DDBJ databases">
        <title>Calorimonas adulescens gen. nov., sp. nov., an anaerobic thermophilic bacterium from Sakhalin hot spring.</title>
        <authorList>
            <person name="Khomyakova M.A."/>
            <person name="Merkel A.Y."/>
            <person name="Novikov A."/>
            <person name="Bonch-Osmolovskaya E.A."/>
            <person name="Slobodkin A.I."/>
        </authorList>
    </citation>
    <scope>NUCLEOTIDE SEQUENCE [LARGE SCALE GENOMIC DNA]</scope>
    <source>
        <strain evidence="19 20">A05MB</strain>
    </source>
</reference>
<dbReference type="InterPro" id="IPR029026">
    <property type="entry name" value="tRNA_m1G_MTases_N"/>
</dbReference>
<dbReference type="EC" id="2.1.1.228" evidence="5 15"/>
<dbReference type="PIRSF" id="PIRSF000386">
    <property type="entry name" value="tRNA_mtase"/>
    <property type="match status" value="1"/>
</dbReference>
<keyword evidence="20" id="KW-1185">Reference proteome</keyword>
<dbReference type="NCBIfam" id="NF000648">
    <property type="entry name" value="PRK00026.1"/>
    <property type="match status" value="1"/>
</dbReference>
<accession>A0A5D8QIP2</accession>
<dbReference type="InterPro" id="IPR029028">
    <property type="entry name" value="Alpha/beta_knot_MTases"/>
</dbReference>
<evidence type="ECO:0000256" key="14">
    <source>
        <dbReference type="ARBA" id="ARBA00047783"/>
    </source>
</evidence>
<dbReference type="NCBIfam" id="TIGR00088">
    <property type="entry name" value="trmD"/>
    <property type="match status" value="1"/>
</dbReference>
<feature type="domain" description="tRNA methyltransferase TRMD/TRM10-type" evidence="18">
    <location>
        <begin position="1"/>
        <end position="224"/>
    </location>
</feature>
<evidence type="ECO:0000256" key="3">
    <source>
        <dbReference type="ARBA" id="ARBA00007630"/>
    </source>
</evidence>
<evidence type="ECO:0000256" key="9">
    <source>
        <dbReference type="ARBA" id="ARBA00022679"/>
    </source>
</evidence>
<keyword evidence="11 15" id="KW-0819">tRNA processing</keyword>